<name>A0A899FPK4_9ASCO</name>
<proteinExistence type="inferred from homology"/>
<evidence type="ECO:0000256" key="3">
    <source>
        <dbReference type="ARBA" id="ARBA00022723"/>
    </source>
</evidence>
<dbReference type="AlphaFoldDB" id="A0A899FPK4"/>
<keyword evidence="7" id="KW-1185">Reference proteome</keyword>
<dbReference type="PANTHER" id="PTHR43270:SF4">
    <property type="entry name" value="CARNOSINE DIPEPTIDASE 2, ISOFORM A"/>
    <property type="match status" value="1"/>
</dbReference>
<dbReference type="Gene3D" id="3.40.630.10">
    <property type="entry name" value="Zn peptidases"/>
    <property type="match status" value="1"/>
</dbReference>
<dbReference type="EMBL" id="CP054539">
    <property type="protein sequence ID" value="QSL65880.1"/>
    <property type="molecule type" value="Genomic_DNA"/>
</dbReference>
<protein>
    <recommendedName>
        <fullName evidence="5">Peptidase M20 dimerisation domain-containing protein</fullName>
    </recommendedName>
</protein>
<reference evidence="6" key="1">
    <citation type="submission" date="2020-06" db="EMBL/GenBank/DDBJ databases">
        <title>Genomes of multiple members of Pneumocystis genus reveal paths to human pathogen Pneumocystis jirovecii.</title>
        <authorList>
            <person name="Cisse O.H."/>
            <person name="Ma L."/>
            <person name="Dekker J."/>
            <person name="Khil P."/>
            <person name="Jo J."/>
            <person name="Brenchley J."/>
            <person name="Blair R."/>
            <person name="Pahar B."/>
            <person name="Chabe M."/>
            <person name="Van Rompay K.A."/>
            <person name="Keesler R."/>
            <person name="Sukura A."/>
            <person name="Hirsch V."/>
            <person name="Kutty G."/>
            <person name="Liu Y."/>
            <person name="Peng L."/>
            <person name="Chen J."/>
            <person name="Song J."/>
            <person name="Weissenbacher-Lang C."/>
            <person name="Xu J."/>
            <person name="Upham N.S."/>
            <person name="Stajich J.E."/>
            <person name="Cuomo C.A."/>
            <person name="Cushion M.T."/>
            <person name="Kovacs J.A."/>
        </authorList>
    </citation>
    <scope>NUCLEOTIDE SEQUENCE</scope>
    <source>
        <strain evidence="6">2A</strain>
    </source>
</reference>
<feature type="domain" description="Peptidase M20 dimerisation" evidence="5">
    <location>
        <begin position="176"/>
        <end position="332"/>
    </location>
</feature>
<comment type="similarity">
    <text evidence="1">Belongs to the peptidase M20A family.</text>
</comment>
<dbReference type="InterPro" id="IPR051458">
    <property type="entry name" value="Cyt/Met_Dipeptidase"/>
</dbReference>
<organism evidence="6 7">
    <name type="scientific">Pneumocystis wakefieldiae</name>
    <dbReference type="NCBI Taxonomy" id="38082"/>
    <lineage>
        <taxon>Eukaryota</taxon>
        <taxon>Fungi</taxon>
        <taxon>Dikarya</taxon>
        <taxon>Ascomycota</taxon>
        <taxon>Taphrinomycotina</taxon>
        <taxon>Pneumocystomycetes</taxon>
        <taxon>Pneumocystaceae</taxon>
        <taxon>Pneumocystis</taxon>
    </lineage>
</organism>
<dbReference type="InterPro" id="IPR002933">
    <property type="entry name" value="Peptidase_M20"/>
</dbReference>
<dbReference type="SUPFAM" id="SSF53187">
    <property type="entry name" value="Zn-dependent exopeptidases"/>
    <property type="match status" value="1"/>
</dbReference>
<sequence length="441" mass="48468">MTCLDKFFETVDALEQHFIDRLSDLVSVPSVSCTASNRQDVFKVADLIYQMMISLGIDAEKRCPGTQVIDGQEIDLPPVLLGKYGCGSGKKTVLLYGNPASLSDGWRTDPWKLEYNEETDCMYGRGVTDDKGMEETGSLGLYEIIQEEADKYFADVDCICISDNYWLGTEKPCLSYGLRGIQPFTITVSGPPADLHSGIYGGITYEPMTDLIYLLSSLVKPNGAILVPGIMDKVDPLTSEEKALYEGISICIEDIERSLGSKTLVYDNIRCTLMHRWRYPSLSIHGIEGAYSSPGIKTVIPAKVSGKVSIRLVPNMDCNEVSTLVKKHLESVFATLGSKNVLTIQSDHGAKAWLSSVKHWNYQAATEAVKKVFGVTPDFTREGGSIPVVLTMESCLNKNVLLLPMGRGDDGPHSINEKLDRSNYIQGIKLFGAYLSELAVV</sequence>
<dbReference type="PANTHER" id="PTHR43270">
    <property type="entry name" value="BETA-ALA-HIS DIPEPTIDASE"/>
    <property type="match status" value="1"/>
</dbReference>
<dbReference type="InterPro" id="IPR011650">
    <property type="entry name" value="Peptidase_M20_dimer"/>
</dbReference>
<dbReference type="GO" id="GO:0006508">
    <property type="term" value="P:proteolysis"/>
    <property type="evidence" value="ECO:0007669"/>
    <property type="project" value="UniProtKB-KW"/>
</dbReference>
<dbReference type="GO" id="GO:0046872">
    <property type="term" value="F:metal ion binding"/>
    <property type="evidence" value="ECO:0007669"/>
    <property type="project" value="UniProtKB-KW"/>
</dbReference>
<dbReference type="OrthoDB" id="7832001at2759"/>
<keyword evidence="2" id="KW-0645">Protease</keyword>
<dbReference type="Pfam" id="PF01546">
    <property type="entry name" value="Peptidase_M20"/>
    <property type="match status" value="1"/>
</dbReference>
<evidence type="ECO:0000256" key="2">
    <source>
        <dbReference type="ARBA" id="ARBA00022670"/>
    </source>
</evidence>
<dbReference type="Pfam" id="PF07687">
    <property type="entry name" value="M20_dimer"/>
    <property type="match status" value="1"/>
</dbReference>
<keyword evidence="4" id="KW-0378">Hydrolase</keyword>
<evidence type="ECO:0000259" key="5">
    <source>
        <dbReference type="Pfam" id="PF07687"/>
    </source>
</evidence>
<evidence type="ECO:0000313" key="7">
    <source>
        <dbReference type="Proteomes" id="UP000663699"/>
    </source>
</evidence>
<gene>
    <name evidence="6" type="ORF">MERGE_000160</name>
</gene>
<accession>A0A899FPK4</accession>
<keyword evidence="3" id="KW-0479">Metal-binding</keyword>
<evidence type="ECO:0000256" key="4">
    <source>
        <dbReference type="ARBA" id="ARBA00022801"/>
    </source>
</evidence>
<evidence type="ECO:0000256" key="1">
    <source>
        <dbReference type="ARBA" id="ARBA00006247"/>
    </source>
</evidence>
<evidence type="ECO:0000313" key="6">
    <source>
        <dbReference type="EMBL" id="QSL65880.1"/>
    </source>
</evidence>
<dbReference type="Proteomes" id="UP000663699">
    <property type="component" value="Chromosome 8"/>
</dbReference>
<dbReference type="GO" id="GO:0008233">
    <property type="term" value="F:peptidase activity"/>
    <property type="evidence" value="ECO:0007669"/>
    <property type="project" value="UniProtKB-KW"/>
</dbReference>
<dbReference type="Gene3D" id="3.30.70.360">
    <property type="match status" value="1"/>
</dbReference>